<evidence type="ECO:0000313" key="3">
    <source>
        <dbReference type="Proteomes" id="UP001438953"/>
    </source>
</evidence>
<evidence type="ECO:0000313" key="2">
    <source>
        <dbReference type="EMBL" id="MER5173114.1"/>
    </source>
</evidence>
<reference evidence="2 3" key="2">
    <citation type="submission" date="2024-06" db="EMBL/GenBank/DDBJ databases">
        <title>Thioclava kandeliae sp. nov. from a rhizosphere soil sample of Kandelia candel in a mangrove.</title>
        <authorList>
            <person name="Mu T."/>
        </authorList>
    </citation>
    <scope>NUCLEOTIDE SEQUENCE [LARGE SCALE GENOMIC DNA]</scope>
    <source>
        <strain evidence="2 3">CPCC 100088</strain>
    </source>
</reference>
<sequence>MRLGPKKIAALTAASALAVALPVTVAMSKVNGIGPIEMEIPQIGTAAAQAEPATAHDVQDVAYQGDMGEADMGRPMDGPMGPIYGNGDLSLFDEIQQIGDDQVTNVPYCDQPVTLDATLNHDFAENMRMERKIGDQRSIEFWASDVMGTWTAIYNRADGVACVLSSGMDWERGDSPVAMLESAEILPVKG</sequence>
<evidence type="ECO:0000256" key="1">
    <source>
        <dbReference type="SAM" id="SignalP"/>
    </source>
</evidence>
<keyword evidence="1" id="KW-0732">Signal</keyword>
<dbReference type="Proteomes" id="UP001438953">
    <property type="component" value="Unassembled WGS sequence"/>
</dbReference>
<dbReference type="EMBL" id="JAYWLC010000015">
    <property type="protein sequence ID" value="MER5173114.1"/>
    <property type="molecule type" value="Genomic_DNA"/>
</dbReference>
<protein>
    <submittedName>
        <fullName evidence="2">Uncharacterized protein</fullName>
    </submittedName>
</protein>
<dbReference type="RefSeq" id="WP_350938366.1">
    <property type="nucleotide sequence ID" value="NZ_JAYWLC010000015.1"/>
</dbReference>
<organism evidence="2 3">
    <name type="scientific">Thioclava kandeliae</name>
    <dbReference type="NCBI Taxonomy" id="3070818"/>
    <lineage>
        <taxon>Bacteria</taxon>
        <taxon>Pseudomonadati</taxon>
        <taxon>Pseudomonadota</taxon>
        <taxon>Alphaproteobacteria</taxon>
        <taxon>Rhodobacterales</taxon>
        <taxon>Paracoccaceae</taxon>
        <taxon>Thioclava</taxon>
    </lineage>
</organism>
<comment type="caution">
    <text evidence="2">The sequence shown here is derived from an EMBL/GenBank/DDBJ whole genome shotgun (WGS) entry which is preliminary data.</text>
</comment>
<feature type="chain" id="PRO_5045807219" evidence="1">
    <location>
        <begin position="29"/>
        <end position="190"/>
    </location>
</feature>
<gene>
    <name evidence="2" type="ORF">VSX56_15190</name>
</gene>
<name>A0ABV1SKU7_9RHOB</name>
<feature type="signal peptide" evidence="1">
    <location>
        <begin position="1"/>
        <end position="28"/>
    </location>
</feature>
<accession>A0ABV1SKU7</accession>
<proteinExistence type="predicted"/>
<keyword evidence="3" id="KW-1185">Reference proteome</keyword>
<reference evidence="2 3" key="1">
    <citation type="submission" date="2024-01" db="EMBL/GenBank/DDBJ databases">
        <authorList>
            <person name="Deng Y."/>
            <person name="Su J."/>
        </authorList>
    </citation>
    <scope>NUCLEOTIDE SEQUENCE [LARGE SCALE GENOMIC DNA]</scope>
    <source>
        <strain evidence="2 3">CPCC 100088</strain>
    </source>
</reference>